<dbReference type="InterPro" id="IPR017871">
    <property type="entry name" value="ABC_transporter-like_CS"/>
</dbReference>
<evidence type="ECO:0000256" key="1">
    <source>
        <dbReference type="ARBA" id="ARBA00005417"/>
    </source>
</evidence>
<dbReference type="PROSITE" id="PS50893">
    <property type="entry name" value="ABC_TRANSPORTER_2"/>
    <property type="match status" value="1"/>
</dbReference>
<dbReference type="OrthoDB" id="9775135at2"/>
<accession>B0NGZ5</accession>
<dbReference type="SUPFAM" id="SSF52540">
    <property type="entry name" value="P-loop containing nucleoside triphosphate hydrolases"/>
    <property type="match status" value="1"/>
</dbReference>
<dbReference type="Pfam" id="PF00005">
    <property type="entry name" value="ABC_tran"/>
    <property type="match status" value="1"/>
</dbReference>
<dbReference type="AlphaFoldDB" id="B0NGZ5"/>
<dbReference type="PROSITE" id="PS00211">
    <property type="entry name" value="ABC_TRANSPORTER_1"/>
    <property type="match status" value="1"/>
</dbReference>
<dbReference type="SMART" id="SM00382">
    <property type="entry name" value="AAA"/>
    <property type="match status" value="1"/>
</dbReference>
<protein>
    <submittedName>
        <fullName evidence="5">Putative ABC transporter ATP-binding protein YxlF</fullName>
        <ecNumber evidence="5">3.6.3.-</ecNumber>
    </submittedName>
</protein>
<dbReference type="GO" id="GO:0005524">
    <property type="term" value="F:ATP binding"/>
    <property type="evidence" value="ECO:0007669"/>
    <property type="project" value="UniProtKB-KW"/>
</dbReference>
<evidence type="ECO:0000256" key="3">
    <source>
        <dbReference type="ARBA" id="ARBA00022741"/>
    </source>
</evidence>
<proteinExistence type="inferred from homology"/>
<dbReference type="HOGENOM" id="CLU_000604_1_2_9"/>
<gene>
    <name evidence="5" type="primary">yxlF_2</name>
    <name evidence="5" type="ORF">HDCHBGLK_01537</name>
</gene>
<dbReference type="eggNOG" id="COG1131">
    <property type="taxonomic scope" value="Bacteria"/>
</dbReference>
<dbReference type="GeneID" id="62695758"/>
<keyword evidence="5" id="KW-0378">Hydrolase</keyword>
<dbReference type="KEGG" id="csci:HDCHBGLK_01537"/>
<dbReference type="EC" id="3.6.3.-" evidence="5"/>
<evidence type="ECO:0000256" key="4">
    <source>
        <dbReference type="ARBA" id="ARBA00022840"/>
    </source>
</evidence>
<keyword evidence="3" id="KW-0547">Nucleotide-binding</keyword>
<dbReference type="GO" id="GO:0016887">
    <property type="term" value="F:ATP hydrolysis activity"/>
    <property type="evidence" value="ECO:0007669"/>
    <property type="project" value="InterPro"/>
</dbReference>
<evidence type="ECO:0000256" key="2">
    <source>
        <dbReference type="ARBA" id="ARBA00022448"/>
    </source>
</evidence>
<dbReference type="InterPro" id="IPR003593">
    <property type="entry name" value="AAA+_ATPase"/>
</dbReference>
<keyword evidence="6" id="KW-1185">Reference proteome</keyword>
<dbReference type="RefSeq" id="WP_004605369.1">
    <property type="nucleotide sequence ID" value="NZ_CP036170.1"/>
</dbReference>
<keyword evidence="4 5" id="KW-0067">ATP-binding</keyword>
<evidence type="ECO:0000313" key="5">
    <source>
        <dbReference type="EMBL" id="QBF74141.1"/>
    </source>
</evidence>
<dbReference type="Proteomes" id="UP000289664">
    <property type="component" value="Chromosome"/>
</dbReference>
<dbReference type="EMBL" id="CP036170">
    <property type="protein sequence ID" value="QBF74141.1"/>
    <property type="molecule type" value="Genomic_DNA"/>
</dbReference>
<dbReference type="CDD" id="cd03264">
    <property type="entry name" value="ABC_drug_resistance_like"/>
    <property type="match status" value="1"/>
</dbReference>
<organism evidence="5 6">
    <name type="scientific">Clostridium scindens (strain ATCC 35704 / DSM 5676 / VPI 13733 / 19)</name>
    <dbReference type="NCBI Taxonomy" id="411468"/>
    <lineage>
        <taxon>Bacteria</taxon>
        <taxon>Bacillati</taxon>
        <taxon>Bacillota</taxon>
        <taxon>Clostridia</taxon>
        <taxon>Lachnospirales</taxon>
        <taxon>Lachnospiraceae</taxon>
    </lineage>
</organism>
<evidence type="ECO:0000313" key="6">
    <source>
        <dbReference type="Proteomes" id="UP000289664"/>
    </source>
</evidence>
<reference evidence="5 6" key="1">
    <citation type="journal article" date="2019" name="Appl. Environ. Microbiol.">
        <title>Clostridium scindens ATCC 35704: integration of nutritional requirements, the complete genome sequence, and global transcriptional responses to bile acids.</title>
        <authorList>
            <person name="Devendran S."/>
            <person name="Shrestha R."/>
            <person name="Alves J.M.P."/>
            <person name="Wolf P.G."/>
            <person name="Ly L."/>
            <person name="Hernandez A.G."/>
            <person name="Mendez-Garcia C."/>
            <person name="Inboden A."/>
            <person name="Wiley J."/>
            <person name="Paul O."/>
            <person name="Allen A."/>
            <person name="Springer E."/>
            <person name="Wright C.L."/>
            <person name="Fields C.J."/>
            <person name="Daniel S.L."/>
            <person name="Ridlon J.M."/>
        </authorList>
    </citation>
    <scope>NUCLEOTIDE SEQUENCE [LARGE SCALE GENOMIC DNA]</scope>
    <source>
        <strain evidence="5 6">ATCC 35704</strain>
    </source>
</reference>
<dbReference type="PANTHER" id="PTHR43335">
    <property type="entry name" value="ABC TRANSPORTER, ATP-BINDING PROTEIN"/>
    <property type="match status" value="1"/>
</dbReference>
<dbReference type="Gene3D" id="3.40.50.300">
    <property type="entry name" value="P-loop containing nucleotide triphosphate hydrolases"/>
    <property type="match status" value="1"/>
</dbReference>
<dbReference type="STRING" id="411468.CLOSCI_02750"/>
<keyword evidence="2" id="KW-0813">Transport</keyword>
<comment type="similarity">
    <text evidence="1">Belongs to the ABC transporter superfamily.</text>
</comment>
<dbReference type="PANTHER" id="PTHR43335:SF2">
    <property type="entry name" value="ABC TRANSPORTER, ATP-BINDING PROTEIN"/>
    <property type="match status" value="1"/>
</dbReference>
<dbReference type="InterPro" id="IPR027417">
    <property type="entry name" value="P-loop_NTPase"/>
</dbReference>
<dbReference type="InterPro" id="IPR003439">
    <property type="entry name" value="ABC_transporter-like_ATP-bd"/>
</dbReference>
<sequence length="235" mass="26554">MELIIDRLSKQYKNKIAVDRISLTLHQGVYGLLGANGAGKTTLMRMLCGILRPTSGTVMFENMDVSTEDYRKELGYLPQDFGYYPNFTGRDFLMYMAVLKGMTKSRAQKRCAKLLDEVGLKEMGDKKIKTYSGGMKQRLGIAQALLSHPRILILDEPTAGLDPKERVRFRDMIAALGKESIVILSTHIVSDIEHIADRILLMKDGQIIFNGTQEEIGEDLEEFYLKQFEEVGEHA</sequence>
<name>B0NGZ5_CLOS5</name>